<dbReference type="PANTHER" id="PTHR31283:SF5">
    <property type="entry name" value="EKC_KEOPS COMPLEX SUBUNIT LAGE3"/>
    <property type="match status" value="1"/>
</dbReference>
<dbReference type="Pfam" id="PF09341">
    <property type="entry name" value="Pcc1"/>
    <property type="match status" value="1"/>
</dbReference>
<dbReference type="GO" id="GO:0070525">
    <property type="term" value="P:tRNA threonylcarbamoyladenosine metabolic process"/>
    <property type="evidence" value="ECO:0007669"/>
    <property type="project" value="TreeGrafter"/>
</dbReference>
<feature type="compositionally biased region" description="Gly residues" evidence="10">
    <location>
        <begin position="23"/>
        <end position="45"/>
    </location>
</feature>
<dbReference type="PANTHER" id="PTHR31283">
    <property type="entry name" value="EKC/KEOPS COMPLEX SUBUNIT PCC1 FAMILY MEMBER"/>
    <property type="match status" value="1"/>
</dbReference>
<evidence type="ECO:0000256" key="3">
    <source>
        <dbReference type="ARBA" id="ARBA00007073"/>
    </source>
</evidence>
<evidence type="ECO:0000256" key="5">
    <source>
        <dbReference type="ARBA" id="ARBA00022694"/>
    </source>
</evidence>
<feature type="region of interest" description="Disordered" evidence="10">
    <location>
        <begin position="1"/>
        <end position="50"/>
    </location>
</feature>
<keyword evidence="4" id="KW-0963">Cytoplasm</keyword>
<dbReference type="GeneTree" id="ENSGT00410000025802"/>
<dbReference type="Gene3D" id="3.30.310.50">
    <property type="entry name" value="Alpha-D-phosphohexomutase, C-terminal domain"/>
    <property type="match status" value="1"/>
</dbReference>
<evidence type="ECO:0000256" key="1">
    <source>
        <dbReference type="ARBA" id="ARBA00004123"/>
    </source>
</evidence>
<dbReference type="GO" id="GO:0005737">
    <property type="term" value="C:cytoplasm"/>
    <property type="evidence" value="ECO:0007669"/>
    <property type="project" value="UniProtKB-SubCell"/>
</dbReference>
<evidence type="ECO:0000256" key="7">
    <source>
        <dbReference type="ARBA" id="ARBA00053047"/>
    </source>
</evidence>
<dbReference type="InterPro" id="IPR015419">
    <property type="entry name" value="CTAG/Pcc1"/>
</dbReference>
<evidence type="ECO:0000256" key="9">
    <source>
        <dbReference type="ARBA" id="ARBA00076355"/>
    </source>
</evidence>
<gene>
    <name evidence="11" type="primary">LOC105882039</name>
</gene>
<sequence>MPAPDAGAAGGTGGQRGRDGSRDGQGGSRDGQGDPNGQGGAGAAGGARVAGSNAGSISCVPARGQGAEPVPADRRPGIQLNEFTLTVPFPSPLEAEIARRSLAPYEEPHQQAIHKEFTVNGSLLIVRWTAEDAHLLRISFISFLDQLSLMLRTMRRFGPLLCPNSLPGKGG</sequence>
<evidence type="ECO:0000256" key="2">
    <source>
        <dbReference type="ARBA" id="ARBA00004496"/>
    </source>
</evidence>
<protein>
    <recommendedName>
        <fullName evidence="9">L antigen family member 3</fullName>
    </recommendedName>
</protein>
<keyword evidence="6" id="KW-0539">Nucleus</keyword>
<dbReference type="Ensembl" id="ENSMICT00000061533.1">
    <property type="protein sequence ID" value="ENSMICP00000049324.1"/>
    <property type="gene ID" value="ENSMICG00000041505.1"/>
</dbReference>
<proteinExistence type="inferred from homology"/>
<dbReference type="GO" id="GO:0000408">
    <property type="term" value="C:EKC/KEOPS complex"/>
    <property type="evidence" value="ECO:0007669"/>
    <property type="project" value="TreeGrafter"/>
</dbReference>
<evidence type="ECO:0000256" key="8">
    <source>
        <dbReference type="ARBA" id="ARBA00062157"/>
    </source>
</evidence>
<keyword evidence="5" id="KW-0819">tRNA processing</keyword>
<evidence type="ECO:0000256" key="4">
    <source>
        <dbReference type="ARBA" id="ARBA00022490"/>
    </source>
</evidence>
<evidence type="ECO:0000313" key="12">
    <source>
        <dbReference type="Proteomes" id="UP000694394"/>
    </source>
</evidence>
<dbReference type="Proteomes" id="UP000694394">
    <property type="component" value="Chromosome X"/>
</dbReference>
<reference evidence="11" key="2">
    <citation type="submission" date="2025-08" db="UniProtKB">
        <authorList>
            <consortium name="Ensembl"/>
        </authorList>
    </citation>
    <scope>IDENTIFICATION</scope>
</reference>
<reference evidence="11" key="3">
    <citation type="submission" date="2025-09" db="UniProtKB">
        <authorList>
            <consortium name="Ensembl"/>
        </authorList>
    </citation>
    <scope>IDENTIFICATION</scope>
</reference>
<evidence type="ECO:0000256" key="10">
    <source>
        <dbReference type="SAM" id="MobiDB-lite"/>
    </source>
</evidence>
<comment type="subcellular location">
    <subcellularLocation>
        <location evidence="2">Cytoplasm</location>
    </subcellularLocation>
    <subcellularLocation>
        <location evidence="1">Nucleus</location>
    </subcellularLocation>
</comment>
<dbReference type="EMBL" id="ABDC03035461">
    <property type="status" value="NOT_ANNOTATED_CDS"/>
    <property type="molecule type" value="Genomic_DNA"/>
</dbReference>
<evidence type="ECO:0000256" key="6">
    <source>
        <dbReference type="ARBA" id="ARBA00023242"/>
    </source>
</evidence>
<dbReference type="OrthoDB" id="9629153at2759"/>
<reference evidence="11" key="1">
    <citation type="submission" date="2016-12" db="EMBL/GenBank/DDBJ databases">
        <title>Mouse lemur reference genome and diversity panel.</title>
        <authorList>
            <person name="Harris R."/>
            <person name="Larsen P."/>
            <person name="Liu Y."/>
            <person name="Hughes D.S."/>
            <person name="Murali S."/>
            <person name="Raveendran M."/>
            <person name="Korchina V."/>
            <person name="Wang M."/>
            <person name="Jhangiani S."/>
            <person name="Bandaranaike D."/>
            <person name="Bellair M."/>
            <person name="Blankenburg K."/>
            <person name="Chao H."/>
            <person name="Dahdouli M."/>
            <person name="Dinh H."/>
            <person name="Doddapaneni H."/>
            <person name="English A."/>
            <person name="Firestine M."/>
            <person name="Gnanaolivu R."/>
            <person name="Gross S."/>
            <person name="Hernandez B."/>
            <person name="Javaid M."/>
            <person name="Jayaseelan J."/>
            <person name="Jones J."/>
            <person name="Khan Z."/>
            <person name="Kovar C."/>
            <person name="Kurapati P."/>
            <person name="Le B."/>
            <person name="Lee S."/>
            <person name="Li M."/>
            <person name="Mathew T."/>
            <person name="Narasimhan A."/>
            <person name="Ngo D."/>
            <person name="Nguyen L."/>
            <person name="Okwuonu G."/>
            <person name="Ongeri F."/>
            <person name="Osuji N."/>
            <person name="Pu L.-L."/>
            <person name="Puazo M."/>
            <person name="Quiroz J."/>
            <person name="Raj R."/>
            <person name="Rajbhandari K."/>
            <person name="Reid J.G."/>
            <person name="Santibanez J."/>
            <person name="Sexton D."/>
            <person name="Skinner E."/>
            <person name="Vee V."/>
            <person name="Weissenberger G."/>
            <person name="Wu Y."/>
            <person name="Xin Y."/>
            <person name="Han Y."/>
            <person name="Campbell C."/>
            <person name="Brown A."/>
            <person name="Sullivan B."/>
            <person name="Shelton J."/>
            <person name="Brown S."/>
            <person name="Dudchenko O."/>
            <person name="Machol I."/>
            <person name="Durand N."/>
            <person name="Shamim M."/>
            <person name="Lieberman A."/>
            <person name="Muzny D.M."/>
            <person name="Richards S."/>
            <person name="Yoder A."/>
            <person name="Worley K.C."/>
            <person name="Rogers J."/>
            <person name="Gibbs R.A."/>
        </authorList>
    </citation>
    <scope>NUCLEOTIDE SEQUENCE [LARGE SCALE GENOMIC DNA]</scope>
</reference>
<dbReference type="RefSeq" id="XP_020140773.1">
    <property type="nucleotide sequence ID" value="XM_020285184.1"/>
</dbReference>
<comment type="similarity">
    <text evidence="3">Belongs to the CTAG/PCC1 family.</text>
</comment>
<comment type="subunit">
    <text evidence="8">Component of the EKC/KEOPS complex composed of at least GON7, TP53RK, TPRKB, OSGEP and LAGE3; the whole complex dimerizes.</text>
</comment>
<dbReference type="FunFam" id="3.30.310.50:FF:000005">
    <property type="entry name" value="L antigen family member 3"/>
    <property type="match status" value="1"/>
</dbReference>
<accession>A0A8C6EKW8</accession>
<dbReference type="AlphaFoldDB" id="A0A8C6EKW8"/>
<evidence type="ECO:0000313" key="11">
    <source>
        <dbReference type="Ensembl" id="ENSMICP00000049324.1"/>
    </source>
</evidence>
<name>A0A8C6EKW8_MICMU</name>
<dbReference type="GO" id="GO:0005634">
    <property type="term" value="C:nucleus"/>
    <property type="evidence" value="ECO:0007669"/>
    <property type="project" value="UniProtKB-SubCell"/>
</dbReference>
<comment type="function">
    <text evidence="7">Component of the EKC/KEOPS complex that is required for the formation of a threonylcarbamoyl group on adenosine at position 37 (t(6)A37) in tRNAs that read codons beginning with adenine. The complex is probably involved in the transfer of the threonylcarbamoyl moiety of threonylcarbamoyl-AMP (TC-AMP) to the N6 group of A37. LAGE3 functions as a dimerization module for the complex.</text>
</comment>
<dbReference type="GO" id="GO:0008033">
    <property type="term" value="P:tRNA processing"/>
    <property type="evidence" value="ECO:0007669"/>
    <property type="project" value="UniProtKB-KW"/>
</dbReference>
<organism evidence="11 12">
    <name type="scientific">Microcebus murinus</name>
    <name type="common">Gray mouse lemur</name>
    <name type="synonym">Lemur murinus</name>
    <dbReference type="NCBI Taxonomy" id="30608"/>
    <lineage>
        <taxon>Eukaryota</taxon>
        <taxon>Metazoa</taxon>
        <taxon>Chordata</taxon>
        <taxon>Craniata</taxon>
        <taxon>Vertebrata</taxon>
        <taxon>Euteleostomi</taxon>
        <taxon>Mammalia</taxon>
        <taxon>Eutheria</taxon>
        <taxon>Euarchontoglires</taxon>
        <taxon>Primates</taxon>
        <taxon>Strepsirrhini</taxon>
        <taxon>Lemuriformes</taxon>
        <taxon>Cheirogaleidae</taxon>
        <taxon>Microcebus</taxon>
    </lineage>
</organism>
<keyword evidence="12" id="KW-1185">Reference proteome</keyword>
<dbReference type="KEGG" id="mmur:105882039"/>